<name>A0A4Q1R641_9ACTN</name>
<evidence type="ECO:0000256" key="2">
    <source>
        <dbReference type="SAM" id="Phobius"/>
    </source>
</evidence>
<gene>
    <name evidence="3" type="ORF">EST54_08135</name>
</gene>
<keyword evidence="4" id="KW-1185">Reference proteome</keyword>
<feature type="transmembrane region" description="Helical" evidence="2">
    <location>
        <begin position="86"/>
        <end position="105"/>
    </location>
</feature>
<feature type="compositionally biased region" description="Polar residues" evidence="1">
    <location>
        <begin position="9"/>
        <end position="24"/>
    </location>
</feature>
<feature type="transmembrane region" description="Helical" evidence="2">
    <location>
        <begin position="27"/>
        <end position="46"/>
    </location>
</feature>
<evidence type="ECO:0000313" key="4">
    <source>
        <dbReference type="Proteomes" id="UP000289482"/>
    </source>
</evidence>
<organism evidence="3 4">
    <name type="scientific">Streptomyces sioyaensis</name>
    <dbReference type="NCBI Taxonomy" id="67364"/>
    <lineage>
        <taxon>Bacteria</taxon>
        <taxon>Bacillati</taxon>
        <taxon>Actinomycetota</taxon>
        <taxon>Actinomycetes</taxon>
        <taxon>Kitasatosporales</taxon>
        <taxon>Streptomycetaceae</taxon>
        <taxon>Streptomyces</taxon>
    </lineage>
</organism>
<feature type="transmembrane region" description="Helical" evidence="2">
    <location>
        <begin position="168"/>
        <end position="186"/>
    </location>
</feature>
<accession>A0A4Q1R641</accession>
<keyword evidence="2" id="KW-1133">Transmembrane helix</keyword>
<proteinExistence type="predicted"/>
<sequence length="211" mass="22244">MEEAGDTVNAPSPQGARNSVSSRAGDSAPYGVIGIALAAVLTAALAQGAWEWFATYIGVTLLAVIFSFYRLPAWTPGLKPAYARNLAAYSLVVGLCAAITVAPMMQRWKWLFPMPGTRSGCVGVGAYEGSRVALTNPTGDEAAALAYAHFQRHNAVADCLAATTTRWLPVYGAGAAVLVCLSAWLIGRARARRQAAGHPRSPDRQDGSRHS</sequence>
<evidence type="ECO:0000313" key="3">
    <source>
        <dbReference type="EMBL" id="RXS68740.1"/>
    </source>
</evidence>
<dbReference type="EMBL" id="SDIF01000015">
    <property type="protein sequence ID" value="RXS68740.1"/>
    <property type="molecule type" value="Genomic_DNA"/>
</dbReference>
<dbReference type="Proteomes" id="UP000289482">
    <property type="component" value="Unassembled WGS sequence"/>
</dbReference>
<dbReference type="AlphaFoldDB" id="A0A4Q1R641"/>
<protein>
    <submittedName>
        <fullName evidence="3">Uncharacterized protein</fullName>
    </submittedName>
</protein>
<keyword evidence="2" id="KW-0472">Membrane</keyword>
<feature type="region of interest" description="Disordered" evidence="1">
    <location>
        <begin position="1"/>
        <end position="24"/>
    </location>
</feature>
<feature type="transmembrane region" description="Helical" evidence="2">
    <location>
        <begin position="52"/>
        <end position="74"/>
    </location>
</feature>
<comment type="caution">
    <text evidence="3">The sequence shown here is derived from an EMBL/GenBank/DDBJ whole genome shotgun (WGS) entry which is preliminary data.</text>
</comment>
<reference evidence="3 4" key="1">
    <citation type="submission" date="2019-01" db="EMBL/GenBank/DDBJ databases">
        <title>Draft genome sequences of the type strain Streptomyces sioyaensis DSM 40032 and its novel strain, TM32, a thermotolerant antibiotics-producing actinobacterium.</title>
        <authorList>
            <person name="Nakaew N."/>
            <person name="Lumyong S."/>
            <person name="Sloan W.T."/>
            <person name="Sungthong R."/>
        </authorList>
    </citation>
    <scope>NUCLEOTIDE SEQUENCE [LARGE SCALE GENOMIC DNA]</scope>
    <source>
        <strain evidence="3 4">DSM 40032</strain>
    </source>
</reference>
<evidence type="ECO:0000256" key="1">
    <source>
        <dbReference type="SAM" id="MobiDB-lite"/>
    </source>
</evidence>
<keyword evidence="2" id="KW-0812">Transmembrane</keyword>